<dbReference type="AlphaFoldDB" id="A0A650CKG3"/>
<proteinExistence type="predicted"/>
<dbReference type="KEGG" id="soh:D1869_00220"/>
<protein>
    <submittedName>
        <fullName evidence="1">CopG family transcriptional regulator</fullName>
    </submittedName>
</protein>
<dbReference type="GeneID" id="68930116"/>
<dbReference type="Proteomes" id="UP000427373">
    <property type="component" value="Chromosome"/>
</dbReference>
<sequence>MYCINNRKERSVVIREAIIFYLNCRKGRVYRLNSIEENYQNREIRVQEL</sequence>
<reference evidence="1 2" key="1">
    <citation type="submission" date="2019-10" db="EMBL/GenBank/DDBJ databases">
        <title>Genome Sequences from Six Type Strain Members of the Archaeal Family Sulfolobaceae: Acidianus ambivalens, Acidianus infernus, Metallosphaera prunae, Stygiolobus azoricus, Sulfolobus metallicus, and Sulfurisphaera ohwakuensis.</title>
        <authorList>
            <person name="Counts J.A."/>
            <person name="Kelly R.M."/>
        </authorList>
    </citation>
    <scope>NUCLEOTIDE SEQUENCE [LARGE SCALE GENOMIC DNA]</scope>
    <source>
        <strain evidence="1 2">TA-1</strain>
    </source>
</reference>
<keyword evidence="2" id="KW-1185">Reference proteome</keyword>
<organism evidence="1 2">
    <name type="scientific">Sulfurisphaera ohwakuensis</name>
    <dbReference type="NCBI Taxonomy" id="69656"/>
    <lineage>
        <taxon>Archaea</taxon>
        <taxon>Thermoproteota</taxon>
        <taxon>Thermoprotei</taxon>
        <taxon>Sulfolobales</taxon>
        <taxon>Sulfolobaceae</taxon>
        <taxon>Sulfurisphaera</taxon>
    </lineage>
</organism>
<gene>
    <name evidence="1" type="ORF">D1869_00220</name>
</gene>
<evidence type="ECO:0000313" key="2">
    <source>
        <dbReference type="Proteomes" id="UP000427373"/>
    </source>
</evidence>
<dbReference type="EMBL" id="CP045484">
    <property type="protein sequence ID" value="QGR18374.1"/>
    <property type="molecule type" value="Genomic_DNA"/>
</dbReference>
<dbReference type="RefSeq" id="WP_231113825.1">
    <property type="nucleotide sequence ID" value="NZ_CP045484.1"/>
</dbReference>
<evidence type="ECO:0000313" key="1">
    <source>
        <dbReference type="EMBL" id="QGR18374.1"/>
    </source>
</evidence>
<name>A0A650CKG3_SULOH</name>
<accession>A0A650CKG3</accession>